<dbReference type="Proteomes" id="UP000606786">
    <property type="component" value="Unassembled WGS sequence"/>
</dbReference>
<proteinExistence type="predicted"/>
<dbReference type="AlphaFoldDB" id="A0A811UAI7"/>
<protein>
    <submittedName>
        <fullName evidence="1">(Mediterranean fruit fly) hypothetical protein</fullName>
    </submittedName>
</protein>
<evidence type="ECO:0000313" key="1">
    <source>
        <dbReference type="EMBL" id="CAD6995889.1"/>
    </source>
</evidence>
<evidence type="ECO:0000313" key="2">
    <source>
        <dbReference type="Proteomes" id="UP000606786"/>
    </source>
</evidence>
<dbReference type="EMBL" id="CAJHJT010000001">
    <property type="protein sequence ID" value="CAD6995889.1"/>
    <property type="molecule type" value="Genomic_DNA"/>
</dbReference>
<keyword evidence="2" id="KW-1185">Reference proteome</keyword>
<name>A0A811UAI7_CERCA</name>
<gene>
    <name evidence="1" type="ORF">CCAP1982_LOCUS4590</name>
</gene>
<organism evidence="1 2">
    <name type="scientific">Ceratitis capitata</name>
    <name type="common">Mediterranean fruit fly</name>
    <name type="synonym">Tephritis capitata</name>
    <dbReference type="NCBI Taxonomy" id="7213"/>
    <lineage>
        <taxon>Eukaryota</taxon>
        <taxon>Metazoa</taxon>
        <taxon>Ecdysozoa</taxon>
        <taxon>Arthropoda</taxon>
        <taxon>Hexapoda</taxon>
        <taxon>Insecta</taxon>
        <taxon>Pterygota</taxon>
        <taxon>Neoptera</taxon>
        <taxon>Endopterygota</taxon>
        <taxon>Diptera</taxon>
        <taxon>Brachycera</taxon>
        <taxon>Muscomorpha</taxon>
        <taxon>Tephritoidea</taxon>
        <taxon>Tephritidae</taxon>
        <taxon>Ceratitis</taxon>
        <taxon>Ceratitis</taxon>
    </lineage>
</organism>
<reference evidence="1" key="1">
    <citation type="submission" date="2020-11" db="EMBL/GenBank/DDBJ databases">
        <authorList>
            <person name="Whitehead M."/>
        </authorList>
    </citation>
    <scope>NUCLEOTIDE SEQUENCE</scope>
    <source>
        <strain evidence="1">EGII</strain>
    </source>
</reference>
<sequence length="89" mass="9968">MNKTKAGATENLQITPRKATEAKLVHCCGCKGDFFAVMITCRYRTASVPSKWKRDKTKDANKDEMHIFELTIHKEDNAAGGHMDDQEPG</sequence>
<accession>A0A811UAI7</accession>
<comment type="caution">
    <text evidence="1">The sequence shown here is derived from an EMBL/GenBank/DDBJ whole genome shotgun (WGS) entry which is preliminary data.</text>
</comment>